<dbReference type="KEGG" id="gyu:FE374_01160"/>
<dbReference type="Pfam" id="PF13349">
    <property type="entry name" value="DUF4097"/>
    <property type="match status" value="1"/>
</dbReference>
<dbReference type="Proteomes" id="UP000314616">
    <property type="component" value="Chromosome"/>
</dbReference>
<reference evidence="2 3" key="1">
    <citation type="submission" date="2019-05" db="EMBL/GenBank/DDBJ databases">
        <title>Georgenia *** sp. nov., and Georgenia *** sp. nov., isolated from the intestinal contents of plateau pika (Ochotona curzoniae) in the Qinghai-Tibet plateau of China.</title>
        <authorList>
            <person name="Tian Z."/>
        </authorList>
    </citation>
    <scope>NUCLEOTIDE SEQUENCE [LARGE SCALE GENOMIC DNA]</scope>
    <source>
        <strain evidence="2 3">Z443</strain>
    </source>
</reference>
<protein>
    <recommendedName>
        <fullName evidence="1">DUF4097 domain-containing protein</fullName>
    </recommendedName>
</protein>
<accession>A0A5B8CAI2</accession>
<sequence length="275" mass="28309">MHYTFETPGPTELYVELGAGRLTVRADDGATATTVDVEGTEAAQVTVEQRGPQVVLLAPRRWFDVFGSFHDLTVDVTVPTASTLVTRLGSADMVATGSFGAARLRTGSGDLRVDELTRHAVVETGSGDVEITAALSDLRVRSGSGDVRVGRCGGSVGISTGSGDVTLGTTEGDVMAKSGSGELHVANARTGLRLTTASGDVHVAALHAGQLRAKAVSGDVRVGVTPGVPVWTDVNSISGKVVSTLQGAGRPRPGQEYIEIHASTVSGGVYLEQLT</sequence>
<feature type="domain" description="DUF4097" evidence="1">
    <location>
        <begin position="23"/>
        <end position="224"/>
    </location>
</feature>
<dbReference type="OrthoDB" id="9810998at2"/>
<proteinExistence type="predicted"/>
<organism evidence="2 3">
    <name type="scientific">Georgenia yuyongxinii</name>
    <dbReference type="NCBI Taxonomy" id="2589797"/>
    <lineage>
        <taxon>Bacteria</taxon>
        <taxon>Bacillati</taxon>
        <taxon>Actinomycetota</taxon>
        <taxon>Actinomycetes</taxon>
        <taxon>Micrococcales</taxon>
        <taxon>Bogoriellaceae</taxon>
        <taxon>Georgenia</taxon>
    </lineage>
</organism>
<dbReference type="EMBL" id="CP040915">
    <property type="protein sequence ID" value="QDC26445.1"/>
    <property type="molecule type" value="Genomic_DNA"/>
</dbReference>
<evidence type="ECO:0000313" key="2">
    <source>
        <dbReference type="EMBL" id="QDC26445.1"/>
    </source>
</evidence>
<gene>
    <name evidence="2" type="ORF">FE374_01160</name>
</gene>
<evidence type="ECO:0000259" key="1">
    <source>
        <dbReference type="Pfam" id="PF13349"/>
    </source>
</evidence>
<name>A0A5B8CAI2_9MICO</name>
<dbReference type="AlphaFoldDB" id="A0A5B8CAI2"/>
<dbReference type="RefSeq" id="WP_139931198.1">
    <property type="nucleotide sequence ID" value="NZ_CP040915.1"/>
</dbReference>
<dbReference type="Gene3D" id="2.160.20.120">
    <property type="match status" value="1"/>
</dbReference>
<dbReference type="InterPro" id="IPR025164">
    <property type="entry name" value="Toastrack_DUF4097"/>
</dbReference>
<evidence type="ECO:0000313" key="3">
    <source>
        <dbReference type="Proteomes" id="UP000314616"/>
    </source>
</evidence>